<name>A0A8J2WEU4_9STRA</name>
<reference evidence="1" key="1">
    <citation type="submission" date="2021-11" db="EMBL/GenBank/DDBJ databases">
        <authorList>
            <consortium name="Genoscope - CEA"/>
            <person name="William W."/>
        </authorList>
    </citation>
    <scope>NUCLEOTIDE SEQUENCE</scope>
</reference>
<organism evidence="1 2">
    <name type="scientific">Pelagomonas calceolata</name>
    <dbReference type="NCBI Taxonomy" id="35677"/>
    <lineage>
        <taxon>Eukaryota</taxon>
        <taxon>Sar</taxon>
        <taxon>Stramenopiles</taxon>
        <taxon>Ochrophyta</taxon>
        <taxon>Pelagophyceae</taxon>
        <taxon>Pelagomonadales</taxon>
        <taxon>Pelagomonadaceae</taxon>
        <taxon>Pelagomonas</taxon>
    </lineage>
</organism>
<sequence>YSASLVTLERFKEARSMLRKMITVARRALGEDDITTLRMRMNYGQALYKDDDATIDDLREAVTTLEETERIARRVFGGAHPLTWTIEDDLRDTRA</sequence>
<feature type="non-terminal residue" evidence="1">
    <location>
        <position position="95"/>
    </location>
</feature>
<dbReference type="Pfam" id="PF13374">
    <property type="entry name" value="TPR_10"/>
    <property type="match status" value="1"/>
</dbReference>
<evidence type="ECO:0008006" key="3">
    <source>
        <dbReference type="Google" id="ProtNLM"/>
    </source>
</evidence>
<dbReference type="Gene3D" id="1.25.40.10">
    <property type="entry name" value="Tetratricopeptide repeat domain"/>
    <property type="match status" value="1"/>
</dbReference>
<dbReference type="AlphaFoldDB" id="A0A8J2WEU4"/>
<dbReference type="Proteomes" id="UP000789595">
    <property type="component" value="Unassembled WGS sequence"/>
</dbReference>
<dbReference type="OrthoDB" id="59528at2759"/>
<comment type="caution">
    <text evidence="1">The sequence shown here is derived from an EMBL/GenBank/DDBJ whole genome shotgun (WGS) entry which is preliminary data.</text>
</comment>
<evidence type="ECO:0000313" key="2">
    <source>
        <dbReference type="Proteomes" id="UP000789595"/>
    </source>
</evidence>
<keyword evidence="2" id="KW-1185">Reference proteome</keyword>
<proteinExistence type="predicted"/>
<accession>A0A8J2WEU4</accession>
<dbReference type="EMBL" id="CAKKNE010000001">
    <property type="protein sequence ID" value="CAH0365655.1"/>
    <property type="molecule type" value="Genomic_DNA"/>
</dbReference>
<gene>
    <name evidence="1" type="ORF">PECAL_1P21050</name>
</gene>
<feature type="non-terminal residue" evidence="1">
    <location>
        <position position="1"/>
    </location>
</feature>
<evidence type="ECO:0000313" key="1">
    <source>
        <dbReference type="EMBL" id="CAH0365655.1"/>
    </source>
</evidence>
<protein>
    <recommendedName>
        <fullName evidence="3">Tetratricopeptide repeat protein</fullName>
    </recommendedName>
</protein>
<dbReference type="InterPro" id="IPR011990">
    <property type="entry name" value="TPR-like_helical_dom_sf"/>
</dbReference>